<protein>
    <recommendedName>
        <fullName evidence="6">PNPLA domain-containing protein</fullName>
    </recommendedName>
</protein>
<dbReference type="InterPro" id="IPR016035">
    <property type="entry name" value="Acyl_Trfase/lysoPLipase"/>
</dbReference>
<evidence type="ECO:0000313" key="7">
    <source>
        <dbReference type="EMBL" id="CZR51442.1"/>
    </source>
</evidence>
<evidence type="ECO:0000256" key="5">
    <source>
        <dbReference type="SAM" id="MobiDB-lite"/>
    </source>
</evidence>
<feature type="short sequence motif" description="GXSXG" evidence="4">
    <location>
        <begin position="61"/>
        <end position="65"/>
    </location>
</feature>
<dbReference type="GO" id="GO:0047499">
    <property type="term" value="F:calcium-independent phospholipase A2 activity"/>
    <property type="evidence" value="ECO:0007669"/>
    <property type="project" value="TreeGrafter"/>
</dbReference>
<organism evidence="7 8">
    <name type="scientific">Phialocephala subalpina</name>
    <dbReference type="NCBI Taxonomy" id="576137"/>
    <lineage>
        <taxon>Eukaryota</taxon>
        <taxon>Fungi</taxon>
        <taxon>Dikarya</taxon>
        <taxon>Ascomycota</taxon>
        <taxon>Pezizomycotina</taxon>
        <taxon>Leotiomycetes</taxon>
        <taxon>Helotiales</taxon>
        <taxon>Mollisiaceae</taxon>
        <taxon>Phialocephala</taxon>
        <taxon>Phialocephala fortinii species complex</taxon>
    </lineage>
</organism>
<comment type="caution">
    <text evidence="4">Lacks conserved residue(s) required for the propagation of feature annotation.</text>
</comment>
<dbReference type="GO" id="GO:0019369">
    <property type="term" value="P:arachidonate metabolic process"/>
    <property type="evidence" value="ECO:0007669"/>
    <property type="project" value="TreeGrafter"/>
</dbReference>
<dbReference type="STRING" id="576137.A0A1L7WF98"/>
<dbReference type="PANTHER" id="PTHR24185">
    <property type="entry name" value="CALCIUM-INDEPENDENT PHOSPHOLIPASE A2-GAMMA"/>
    <property type="match status" value="1"/>
</dbReference>
<dbReference type="PANTHER" id="PTHR24185:SF1">
    <property type="entry name" value="CALCIUM-INDEPENDENT PHOSPHOLIPASE A2-GAMMA"/>
    <property type="match status" value="1"/>
</dbReference>
<name>A0A1L7WF98_9HELO</name>
<evidence type="ECO:0000313" key="8">
    <source>
        <dbReference type="Proteomes" id="UP000184330"/>
    </source>
</evidence>
<reference evidence="7 8" key="1">
    <citation type="submission" date="2016-03" db="EMBL/GenBank/DDBJ databases">
        <authorList>
            <person name="Ploux O."/>
        </authorList>
    </citation>
    <scope>NUCLEOTIDE SEQUENCE [LARGE SCALE GENOMIC DNA]</scope>
    <source>
        <strain evidence="7 8">UAMH 11012</strain>
    </source>
</reference>
<dbReference type="SUPFAM" id="SSF52151">
    <property type="entry name" value="FabD/lysophospholipase-like"/>
    <property type="match status" value="1"/>
</dbReference>
<keyword evidence="8" id="KW-1185">Reference proteome</keyword>
<accession>A0A1L7WF98</accession>
<dbReference type="Gene3D" id="3.40.1090.10">
    <property type="entry name" value="Cytosolic phospholipase A2 catalytic domain"/>
    <property type="match status" value="1"/>
</dbReference>
<evidence type="ECO:0000256" key="1">
    <source>
        <dbReference type="ARBA" id="ARBA00022801"/>
    </source>
</evidence>
<dbReference type="InterPro" id="IPR002641">
    <property type="entry name" value="PNPLA_dom"/>
</dbReference>
<feature type="active site" description="Nucleophile" evidence="4">
    <location>
        <position position="63"/>
    </location>
</feature>
<dbReference type="GO" id="GO:0046486">
    <property type="term" value="P:glycerolipid metabolic process"/>
    <property type="evidence" value="ECO:0007669"/>
    <property type="project" value="UniProtKB-ARBA"/>
</dbReference>
<evidence type="ECO:0000256" key="2">
    <source>
        <dbReference type="ARBA" id="ARBA00022963"/>
    </source>
</evidence>
<feature type="active site" description="Proton acceptor" evidence="4">
    <location>
        <position position="206"/>
    </location>
</feature>
<feature type="region of interest" description="Disordered" evidence="5">
    <location>
        <begin position="589"/>
        <end position="619"/>
    </location>
</feature>
<dbReference type="GO" id="GO:0016020">
    <property type="term" value="C:membrane"/>
    <property type="evidence" value="ECO:0007669"/>
    <property type="project" value="TreeGrafter"/>
</dbReference>
<evidence type="ECO:0000256" key="4">
    <source>
        <dbReference type="PROSITE-ProRule" id="PRU01161"/>
    </source>
</evidence>
<keyword evidence="1 4" id="KW-0378">Hydrolase</keyword>
<proteinExistence type="predicted"/>
<feature type="compositionally biased region" description="Polar residues" evidence="5">
    <location>
        <begin position="596"/>
        <end position="607"/>
    </location>
</feature>
<dbReference type="EMBL" id="FJOG01000002">
    <property type="protein sequence ID" value="CZR51442.1"/>
    <property type="molecule type" value="Genomic_DNA"/>
</dbReference>
<evidence type="ECO:0000256" key="3">
    <source>
        <dbReference type="ARBA" id="ARBA00023098"/>
    </source>
</evidence>
<feature type="compositionally biased region" description="Basic and acidic residues" evidence="5">
    <location>
        <begin position="638"/>
        <end position="648"/>
    </location>
</feature>
<gene>
    <name evidence="7" type="ORF">PAC_01318</name>
</gene>
<dbReference type="Proteomes" id="UP000184330">
    <property type="component" value="Unassembled WGS sequence"/>
</dbReference>
<feature type="region of interest" description="Disordered" evidence="5">
    <location>
        <begin position="637"/>
        <end position="682"/>
    </location>
</feature>
<dbReference type="Pfam" id="PF24476">
    <property type="entry name" value="DUF7580"/>
    <property type="match status" value="1"/>
</dbReference>
<evidence type="ECO:0000259" key="6">
    <source>
        <dbReference type="PROSITE" id="PS51635"/>
    </source>
</evidence>
<sequence>MESAEPLRLLSLDGGGVRGIAALYILKELMDQVRRNIHHSQSTRSSNVEIKPCEYFDLICGTSTGGIIAIMLGRLRYTVDEAITHYRTLAEIAFATSSSNGDAGFDSNVLELAIKRFIIQAPAPTAGCLHEDEPYEDFSIDTPTGGCRTFVVATRTRGGHQAVRLRSYPTKSKDALKCKIWEAARATSATATFFSPIIIGPVLYGDAQTGWNNPTREAFNEACSIWEGRPVGCLISLGTGEDPIQLLQAQEIPKTSLLGSVTSWFLPQKASPKEVFRVGVAKYCTECLTDCKKVHDDVILHLDRDGIRGRYFRFNTPGMSTIGLEEWEKIPDIISLTETYMDDAENIERKETVASFIENPATVLRRHAASLKKMGLRGAQTRDSEKFTKCITYVHSMGPVPIQEPSRVSSPTSTPTGINASTIPTDFPLVSLLQVASMFLHTSESCTQLRQLSLKGFELWLSLDTQKSTFRQNSIILVTELQGMNGMKGYDTLPGAIGNEEAKLLWDGLGQFLQEELFDVTIESESLLDNIWRLYQCEPTFESTKDLEDRLEGWISGLAIQNSRFTAAVSGLQQNSKIRKAISSELQRPKGLSIATPRTTSGQTQRRLSGYATRQYPNKKDKSSNWLAIRSIIPDSSDADKLPQEHCGVEPGTSSHKHPTSLSSDKTYHNHHIHPTASQIRPGKPDFLLRRNFCARLKLYDQDTTENNKKFLGYFGKSNRNENHVYFSEASLAWLNKDPIPLAEALAEARSDELPPYLPTMPYERIELAKKICSTMLQFQGTPCLDESWNSRDDIVFFGSLKHRRELFDKPFLAIQVNVQGMSMGGLPTGECLVHNKYLFSLAVLLLEVAYQKPILSLRHEGEQMTWPRSEFAPLHNFVRLANRLCESVNGKLGARYQEVVRKCLDLCLEEASADFLNNEFQSIIYTEVVNELEELKQWIIDMDWTPDVDG</sequence>
<keyword evidence="3 4" id="KW-0443">Lipid metabolism</keyword>
<keyword evidence="2 4" id="KW-0442">Lipid degradation</keyword>
<dbReference type="AlphaFoldDB" id="A0A1L7WF98"/>
<dbReference type="Pfam" id="PF01734">
    <property type="entry name" value="Patatin"/>
    <property type="match status" value="1"/>
</dbReference>
<dbReference type="OrthoDB" id="3553341at2759"/>
<feature type="short sequence motif" description="GXGXXG" evidence="4">
    <location>
        <begin position="14"/>
        <end position="19"/>
    </location>
</feature>
<feature type="domain" description="PNPLA" evidence="6">
    <location>
        <begin position="10"/>
        <end position="219"/>
    </location>
</feature>
<dbReference type="InterPro" id="IPR056002">
    <property type="entry name" value="DUF7580"/>
</dbReference>
<dbReference type="GO" id="GO:0016042">
    <property type="term" value="P:lipid catabolic process"/>
    <property type="evidence" value="ECO:0007669"/>
    <property type="project" value="UniProtKB-UniRule"/>
</dbReference>
<dbReference type="PROSITE" id="PS51635">
    <property type="entry name" value="PNPLA"/>
    <property type="match status" value="1"/>
</dbReference>